<dbReference type="Proteomes" id="UP000184612">
    <property type="component" value="Unassembled WGS sequence"/>
</dbReference>
<accession>A0A1M7Y417</accession>
<keyword evidence="2" id="KW-0732">Signal</keyword>
<dbReference type="InterPro" id="IPR025092">
    <property type="entry name" value="Glyco_hydro_66"/>
</dbReference>
<evidence type="ECO:0000256" key="2">
    <source>
        <dbReference type="ARBA" id="ARBA00022729"/>
    </source>
</evidence>
<dbReference type="Pfam" id="PF13199">
    <property type="entry name" value="Glyco_hydro_66"/>
    <property type="match status" value="1"/>
</dbReference>
<dbReference type="Gene3D" id="2.60.40.1180">
    <property type="entry name" value="Golgi alpha-mannosidase II"/>
    <property type="match status" value="1"/>
</dbReference>
<dbReference type="EMBL" id="FRFD01000004">
    <property type="protein sequence ID" value="SHO46987.1"/>
    <property type="molecule type" value="Genomic_DNA"/>
</dbReference>
<evidence type="ECO:0000256" key="1">
    <source>
        <dbReference type="ARBA" id="ARBA00010837"/>
    </source>
</evidence>
<dbReference type="InterPro" id="IPR013780">
    <property type="entry name" value="Glyco_hydro_b"/>
</dbReference>
<gene>
    <name evidence="3" type="ORF">SAMN02745217_01357</name>
</gene>
<evidence type="ECO:0000313" key="4">
    <source>
        <dbReference type="Proteomes" id="UP000184612"/>
    </source>
</evidence>
<name>A0A1M7Y417_9FIRM</name>
<organism evidence="3 4">
    <name type="scientific">Anaerocolumna xylanovorans DSM 12503</name>
    <dbReference type="NCBI Taxonomy" id="1121345"/>
    <lineage>
        <taxon>Bacteria</taxon>
        <taxon>Bacillati</taxon>
        <taxon>Bacillota</taxon>
        <taxon>Clostridia</taxon>
        <taxon>Lachnospirales</taxon>
        <taxon>Lachnospiraceae</taxon>
        <taxon>Anaerocolumna</taxon>
    </lineage>
</organism>
<dbReference type="Gene3D" id="3.20.20.80">
    <property type="entry name" value="Glycosidases"/>
    <property type="match status" value="1"/>
</dbReference>
<dbReference type="SUPFAM" id="SSF51445">
    <property type="entry name" value="(Trans)glycosidases"/>
    <property type="match status" value="1"/>
</dbReference>
<dbReference type="OrthoDB" id="9778932at2"/>
<dbReference type="Gene3D" id="2.60.40.10">
    <property type="entry name" value="Immunoglobulins"/>
    <property type="match status" value="1"/>
</dbReference>
<dbReference type="InterPro" id="IPR013783">
    <property type="entry name" value="Ig-like_fold"/>
</dbReference>
<dbReference type="AlphaFoldDB" id="A0A1M7Y417"/>
<protein>
    <submittedName>
        <fullName evidence="3">Dextranase</fullName>
    </submittedName>
</protein>
<dbReference type="InterPro" id="IPR017853">
    <property type="entry name" value="GH"/>
</dbReference>
<dbReference type="STRING" id="1121345.SAMN02745217_01357"/>
<keyword evidence="4" id="KW-1185">Reference proteome</keyword>
<proteinExistence type="inferred from homology"/>
<evidence type="ECO:0000313" key="3">
    <source>
        <dbReference type="EMBL" id="SHO46987.1"/>
    </source>
</evidence>
<comment type="similarity">
    <text evidence="1">Belongs to the glycosyl hydrolase 66 family.</text>
</comment>
<reference evidence="3 4" key="1">
    <citation type="submission" date="2016-12" db="EMBL/GenBank/DDBJ databases">
        <authorList>
            <person name="Song W.-J."/>
            <person name="Kurnit D.M."/>
        </authorList>
    </citation>
    <scope>NUCLEOTIDE SEQUENCE [LARGE SCALE GENOMIC DNA]</scope>
    <source>
        <strain evidence="3 4">DSM 12503</strain>
    </source>
</reference>
<sequence length="555" mass="64313">MILDIYPEKAQYKTKEKIKLIVETENNRPQEIQAEIQVMSLNKVIYQQSVELEQGLNEILLEGADTEFGGYGVYLTVTDAENKNCRFHTAFDVVDDCKRAIRYGFLSDFDTKDGAEQKDVDNLRKFHINMVQYYDWSYRHDNLVSEDTKYRDMMGREVDIETVKKKIDACRSYGMKSLGYGAVYAASGEYYKKHPENALYTSAGDPLVFIDTFYIMNVAEKCGWREHLLSEYAKAVTEIGFDGIHMDTYGFPKTAFCYDKKTLVKLKEEYPALIEAARQRLNQITDDNHLIFNNVGNWPVEGVAEASQDAVYIEVWEPFCEYSHIKQIILDAKRACKGQKPVILAAYLAPFRTDSMERAANAAYLLTAAITVNGAYHLLVGEENGILTQGYYVDYSVIEESAGRKLRDYYDFIVQYMELFFDTELSDVSMTHIGWDNTEYKCFHEKWSVDGKADRIWITVREKENRKLISMINLCGNKESEWNTGKDDPKKQENLLFQVQVDKPVRGVYFISPDFYQGKAMELPYDTMKTERGFAVRFEVPDLAYWSNVWIDFQR</sequence>
<dbReference type="CDD" id="cd14745">
    <property type="entry name" value="GH66"/>
    <property type="match status" value="1"/>
</dbReference>
<dbReference type="RefSeq" id="WP_073588089.1">
    <property type="nucleotide sequence ID" value="NZ_FRFD01000004.1"/>
</dbReference>